<keyword evidence="4" id="KW-1185">Reference proteome</keyword>
<dbReference type="InterPro" id="IPR045155">
    <property type="entry name" value="Beta-lactam_cat"/>
</dbReference>
<evidence type="ECO:0000313" key="3">
    <source>
        <dbReference type="EMBL" id="GID72668.1"/>
    </source>
</evidence>
<dbReference type="Proteomes" id="UP000609879">
    <property type="component" value="Unassembled WGS sequence"/>
</dbReference>
<dbReference type="InterPro" id="IPR012338">
    <property type="entry name" value="Beta-lactam/transpept-like"/>
</dbReference>
<evidence type="ECO:0000256" key="1">
    <source>
        <dbReference type="SAM" id="MobiDB-lite"/>
    </source>
</evidence>
<dbReference type="EMBL" id="BOMI01000021">
    <property type="protein sequence ID" value="GID72668.1"/>
    <property type="molecule type" value="Genomic_DNA"/>
</dbReference>
<dbReference type="Gene3D" id="3.40.710.10">
    <property type="entry name" value="DD-peptidase/beta-lactamase superfamily"/>
    <property type="match status" value="1"/>
</dbReference>
<comment type="caution">
    <text evidence="3">The sequence shown here is derived from an EMBL/GenBank/DDBJ whole genome shotgun (WGS) entry which is preliminary data.</text>
</comment>
<dbReference type="PANTHER" id="PTHR35333">
    <property type="entry name" value="BETA-LACTAMASE"/>
    <property type="match status" value="1"/>
</dbReference>
<evidence type="ECO:0000259" key="2">
    <source>
        <dbReference type="Pfam" id="PF13354"/>
    </source>
</evidence>
<feature type="domain" description="Beta-lactamase class A catalytic" evidence="2">
    <location>
        <begin position="177"/>
        <end position="390"/>
    </location>
</feature>
<dbReference type="PANTHER" id="PTHR35333:SF3">
    <property type="entry name" value="BETA-LACTAMASE-TYPE TRANSPEPTIDASE FOLD CONTAINING PROTEIN"/>
    <property type="match status" value="1"/>
</dbReference>
<feature type="region of interest" description="Disordered" evidence="1">
    <location>
        <begin position="286"/>
        <end position="313"/>
    </location>
</feature>
<organism evidence="3 4">
    <name type="scientific">Paractinoplanes deccanensis</name>
    <dbReference type="NCBI Taxonomy" id="113561"/>
    <lineage>
        <taxon>Bacteria</taxon>
        <taxon>Bacillati</taxon>
        <taxon>Actinomycetota</taxon>
        <taxon>Actinomycetes</taxon>
        <taxon>Micromonosporales</taxon>
        <taxon>Micromonosporaceae</taxon>
        <taxon>Paractinoplanes</taxon>
    </lineage>
</organism>
<accession>A0ABQ3XY57</accession>
<dbReference type="Pfam" id="PF13354">
    <property type="entry name" value="Beta-lactamase2"/>
    <property type="match status" value="1"/>
</dbReference>
<feature type="compositionally biased region" description="Polar residues" evidence="1">
    <location>
        <begin position="287"/>
        <end position="302"/>
    </location>
</feature>
<evidence type="ECO:0000313" key="4">
    <source>
        <dbReference type="Proteomes" id="UP000609879"/>
    </source>
</evidence>
<dbReference type="PRINTS" id="PR00118">
    <property type="entry name" value="BLACTAMASEA"/>
</dbReference>
<proteinExistence type="predicted"/>
<protein>
    <recommendedName>
        <fullName evidence="2">Beta-lactamase class A catalytic domain-containing protein</fullName>
    </recommendedName>
</protein>
<name>A0ABQ3XY57_9ACTN</name>
<dbReference type="InterPro" id="IPR000871">
    <property type="entry name" value="Beta-lactam_class-A"/>
</dbReference>
<reference evidence="3 4" key="1">
    <citation type="submission" date="2021-01" db="EMBL/GenBank/DDBJ databases">
        <title>Whole genome shotgun sequence of Actinoplanes deccanensis NBRC 13994.</title>
        <authorList>
            <person name="Komaki H."/>
            <person name="Tamura T."/>
        </authorList>
    </citation>
    <scope>NUCLEOTIDE SEQUENCE [LARGE SCALE GENOMIC DNA]</scope>
    <source>
        <strain evidence="3 4">NBRC 13994</strain>
    </source>
</reference>
<gene>
    <name evidence="3" type="ORF">Ade02nite_13090</name>
</gene>
<dbReference type="SUPFAM" id="SSF56601">
    <property type="entry name" value="beta-lactamase/transpeptidase-like"/>
    <property type="match status" value="1"/>
</dbReference>
<sequence>MIALGMLDRMPQALTRVLTRAPTRALTRERTFYLLQGRSAVALVPLVPARVLARERTFYLPNGRYAAAAVSLVLAGALRRERTFYLPRGRGAVAALPLVLTAALLGGCGAAEPETPPAPPSAVSSPGLSAVSSSGLSAVSSSGPSAVSPSGPSAAAGSAAATRRFAELERRFGARLGVYAIDTGTGRTVTHRADERFAHASTFKALLAGMLLRDLPDADLRRVITYSTSDLLEWAPVTSRHVASGMTVDALIAAAVQHSDNTAANLLLDEIGGPKGLERELRRIGDRTTNVNRTEPTLNQATPGDDRDTSTPRALGTDLRLLALGDVLPEPRRRKLNDLLLGNTTGDTSIRAGVPAGWQVGDKTGSGGYGTRNDIAVVRPPTGGPLIIAIQSDRGVPDAPSADSLIADATRATIAALR</sequence>
<dbReference type="NCBIfam" id="NF033103">
    <property type="entry name" value="bla_class_A"/>
    <property type="match status" value="1"/>
</dbReference>